<dbReference type="EMBL" id="AYGX02000001">
    <property type="protein sequence ID" value="KRO29606.1"/>
    <property type="molecule type" value="Genomic_DNA"/>
</dbReference>
<protein>
    <submittedName>
        <fullName evidence="1">Uncharacterized protein</fullName>
    </submittedName>
</protein>
<sequence>MKRRLIIMSFLSILGGYSHYQYYEHSRPAKAPQVAANTRPPVRATTGHPVAGAENDVRLHLPVKQRTAYFGEPIKGSVQTTFKQPTLVTTKQAGQSMLQLQVPYQVAIQPTPVKDLQPVHRNVDHLVRVTAGGRTWAAQAGENWELTAEKPTAQGIVLVNMLIDDTHPEAVLRNYKLQMYEPTHADWTALFTIKHRQMTI</sequence>
<dbReference type="AlphaFoldDB" id="A0A0R2NV03"/>
<evidence type="ECO:0000313" key="2">
    <source>
        <dbReference type="Proteomes" id="UP000050920"/>
    </source>
</evidence>
<evidence type="ECO:0000313" key="1">
    <source>
        <dbReference type="EMBL" id="KRO29606.1"/>
    </source>
</evidence>
<dbReference type="Proteomes" id="UP000050920">
    <property type="component" value="Unassembled WGS sequence"/>
</dbReference>
<reference evidence="1 2" key="1">
    <citation type="journal article" date="2015" name="Genome Announc.">
        <title>Expanding the biotechnology potential of lactobacilli through comparative genomics of 213 strains and associated genera.</title>
        <authorList>
            <person name="Sun Z."/>
            <person name="Harris H.M."/>
            <person name="McCann A."/>
            <person name="Guo C."/>
            <person name="Argimon S."/>
            <person name="Zhang W."/>
            <person name="Yang X."/>
            <person name="Jeffery I.B."/>
            <person name="Cooney J.C."/>
            <person name="Kagawa T.F."/>
            <person name="Liu W."/>
            <person name="Song Y."/>
            <person name="Salvetti E."/>
            <person name="Wrobel A."/>
            <person name="Rasinkangas P."/>
            <person name="Parkhill J."/>
            <person name="Rea M.C."/>
            <person name="O'Sullivan O."/>
            <person name="Ritari J."/>
            <person name="Douillard F.P."/>
            <person name="Paul Ross R."/>
            <person name="Yang R."/>
            <person name="Briner A.E."/>
            <person name="Felis G.E."/>
            <person name="de Vos W.M."/>
            <person name="Barrangou R."/>
            <person name="Klaenhammer T.R."/>
            <person name="Caufield P.W."/>
            <person name="Cui Y."/>
            <person name="Zhang H."/>
            <person name="O'Toole P.W."/>
        </authorList>
    </citation>
    <scope>NUCLEOTIDE SEQUENCE [LARGE SCALE GENOMIC DNA]</scope>
    <source>
        <strain evidence="1 2">DSM 21115</strain>
    </source>
</reference>
<accession>A0A0R2NV03</accession>
<gene>
    <name evidence="1" type="ORF">DY78_GL000001</name>
</gene>
<comment type="caution">
    <text evidence="1">The sequence shown here is derived from an EMBL/GenBank/DDBJ whole genome shotgun (WGS) entry which is preliminary data.</text>
</comment>
<dbReference type="RefSeq" id="WP_024626294.1">
    <property type="nucleotide sequence ID" value="NZ_AYGX02000001.1"/>
</dbReference>
<organism evidence="1 2">
    <name type="scientific">Lactiplantibacillus fabifermentans DSM 21115</name>
    <dbReference type="NCBI Taxonomy" id="1413187"/>
    <lineage>
        <taxon>Bacteria</taxon>
        <taxon>Bacillati</taxon>
        <taxon>Bacillota</taxon>
        <taxon>Bacilli</taxon>
        <taxon>Lactobacillales</taxon>
        <taxon>Lactobacillaceae</taxon>
        <taxon>Lactiplantibacillus</taxon>
    </lineage>
</organism>
<keyword evidence="2" id="KW-1185">Reference proteome</keyword>
<name>A0A0R2NV03_9LACO</name>
<proteinExistence type="predicted"/>